<evidence type="ECO:0000256" key="2">
    <source>
        <dbReference type="SAM" id="MobiDB-lite"/>
    </source>
</evidence>
<dbReference type="EMBL" id="JBBPHU010000012">
    <property type="protein sequence ID" value="KAK7511604.1"/>
    <property type="molecule type" value="Genomic_DNA"/>
</dbReference>
<dbReference type="PANTHER" id="PTHR13194:SF19">
    <property type="entry name" value="NAD(P)-BINDING ROSSMANN-FOLD SUPERFAMILY PROTEIN"/>
    <property type="match status" value="1"/>
</dbReference>
<gene>
    <name evidence="5" type="ORF">IWZ03DRAFT_387013</name>
</gene>
<evidence type="ECO:0000256" key="1">
    <source>
        <dbReference type="ARBA" id="ARBA00007884"/>
    </source>
</evidence>
<keyword evidence="6" id="KW-1185">Reference proteome</keyword>
<dbReference type="InterPro" id="IPR013857">
    <property type="entry name" value="NADH-UbQ_OxRdtase-assoc_prot30"/>
</dbReference>
<keyword evidence="3" id="KW-0812">Transmembrane</keyword>
<dbReference type="Proteomes" id="UP001363622">
    <property type="component" value="Unassembled WGS sequence"/>
</dbReference>
<evidence type="ECO:0000313" key="6">
    <source>
        <dbReference type="Proteomes" id="UP001363622"/>
    </source>
</evidence>
<dbReference type="PANTHER" id="PTHR13194">
    <property type="entry name" value="COMPLEX I INTERMEDIATE-ASSOCIATED PROTEIN 30"/>
    <property type="match status" value="1"/>
</dbReference>
<accession>A0ABR1KH45</accession>
<protein>
    <submittedName>
        <fullName evidence="5">Complex I intermediate-associated protein 30-domain-containing protein</fullName>
    </submittedName>
</protein>
<feature type="region of interest" description="Disordered" evidence="2">
    <location>
        <begin position="257"/>
        <end position="278"/>
    </location>
</feature>
<feature type="transmembrane region" description="Helical" evidence="3">
    <location>
        <begin position="285"/>
        <end position="303"/>
    </location>
</feature>
<name>A0ABR1KH45_9PEZI</name>
<sequence length="309" mass="34182">MMPFAEALPIFGGELAWNSSDWTSSDDRVRGGRSVSHLGTSPPNDVARFYGHLDIKTLGGAGFASQRTVGEDRTWNLEGYDGIQIEVVKNADTDDKKYTFNIKNQLLPRDPDTGREQSTISYEFDFDITELSVEHNQTVALFIPWKEFRATYRGREDHDAPKIDLKNIKRFGIMIRSFFGGQDGDFSLLLKSIAAVKVKHEDRPSAASGSDYAHEGAHVGEIPSSDPERQVEVLEVQPAGDSKCMSPPDRDLEKQEKALYSSDVSSGDKKTLDGQAPSVARATPSMYKVLYVVGALILALWVLHPGICK</sequence>
<keyword evidence="3" id="KW-1133">Transmembrane helix</keyword>
<dbReference type="InterPro" id="IPR039131">
    <property type="entry name" value="NDUFAF1"/>
</dbReference>
<dbReference type="SUPFAM" id="SSF49785">
    <property type="entry name" value="Galactose-binding domain-like"/>
    <property type="match status" value="1"/>
</dbReference>
<comment type="caution">
    <text evidence="5">The sequence shown here is derived from an EMBL/GenBank/DDBJ whole genome shotgun (WGS) entry which is preliminary data.</text>
</comment>
<reference evidence="5 6" key="1">
    <citation type="submission" date="2024-04" db="EMBL/GenBank/DDBJ databases">
        <title>Phyllosticta paracitricarpa is synonymous to the EU quarantine fungus P. citricarpa based on phylogenomic analyses.</title>
        <authorList>
            <consortium name="Lawrence Berkeley National Laboratory"/>
            <person name="Van Ingen-Buijs V.A."/>
            <person name="Van Westerhoven A.C."/>
            <person name="Haridas S."/>
            <person name="Skiadas P."/>
            <person name="Martin F."/>
            <person name="Groenewald J.Z."/>
            <person name="Crous P.W."/>
            <person name="Seidl M.F."/>
        </authorList>
    </citation>
    <scope>NUCLEOTIDE SEQUENCE [LARGE SCALE GENOMIC DNA]</scope>
    <source>
        <strain evidence="5 6">CBS 123371</strain>
    </source>
</reference>
<comment type="similarity">
    <text evidence="1">Belongs to the CIA30 family.</text>
</comment>
<evidence type="ECO:0000259" key="4">
    <source>
        <dbReference type="Pfam" id="PF08547"/>
    </source>
</evidence>
<evidence type="ECO:0000313" key="5">
    <source>
        <dbReference type="EMBL" id="KAK7511604.1"/>
    </source>
</evidence>
<proteinExistence type="inferred from homology"/>
<organism evidence="5 6">
    <name type="scientific">Phyllosticta citriasiana</name>
    <dbReference type="NCBI Taxonomy" id="595635"/>
    <lineage>
        <taxon>Eukaryota</taxon>
        <taxon>Fungi</taxon>
        <taxon>Dikarya</taxon>
        <taxon>Ascomycota</taxon>
        <taxon>Pezizomycotina</taxon>
        <taxon>Dothideomycetes</taxon>
        <taxon>Dothideomycetes incertae sedis</taxon>
        <taxon>Botryosphaeriales</taxon>
        <taxon>Phyllostictaceae</taxon>
        <taxon>Phyllosticta</taxon>
    </lineage>
</organism>
<feature type="region of interest" description="Disordered" evidence="2">
    <location>
        <begin position="204"/>
        <end position="230"/>
    </location>
</feature>
<dbReference type="Pfam" id="PF08547">
    <property type="entry name" value="CIA30"/>
    <property type="match status" value="1"/>
</dbReference>
<feature type="domain" description="NADH:ubiquinone oxidoreductase intermediate-associated protein 30" evidence="4">
    <location>
        <begin position="19"/>
        <end position="189"/>
    </location>
</feature>
<evidence type="ECO:0000256" key="3">
    <source>
        <dbReference type="SAM" id="Phobius"/>
    </source>
</evidence>
<dbReference type="InterPro" id="IPR008979">
    <property type="entry name" value="Galactose-bd-like_sf"/>
</dbReference>
<keyword evidence="3" id="KW-0472">Membrane</keyword>